<keyword evidence="2" id="KW-1185">Reference proteome</keyword>
<reference evidence="1 2" key="1">
    <citation type="journal article" date="2019" name="Environ. Microbiol.">
        <title>At the nexus of three kingdoms: the genome of the mycorrhizal fungus Gigaspora margarita provides insights into plant, endobacterial and fungal interactions.</title>
        <authorList>
            <person name="Venice F."/>
            <person name="Ghignone S."/>
            <person name="Salvioli di Fossalunga A."/>
            <person name="Amselem J."/>
            <person name="Novero M."/>
            <person name="Xianan X."/>
            <person name="Sedzielewska Toro K."/>
            <person name="Morin E."/>
            <person name="Lipzen A."/>
            <person name="Grigoriev I.V."/>
            <person name="Henrissat B."/>
            <person name="Martin F.M."/>
            <person name="Bonfante P."/>
        </authorList>
    </citation>
    <scope>NUCLEOTIDE SEQUENCE [LARGE SCALE GENOMIC DNA]</scope>
    <source>
        <strain evidence="1 2">BEG34</strain>
    </source>
</reference>
<dbReference type="Proteomes" id="UP000439903">
    <property type="component" value="Unassembled WGS sequence"/>
</dbReference>
<protein>
    <submittedName>
        <fullName evidence="1">E3 ubiquitin-protein ligase</fullName>
    </submittedName>
</protein>
<evidence type="ECO:0000313" key="2">
    <source>
        <dbReference type="Proteomes" id="UP000439903"/>
    </source>
</evidence>
<name>A0A8H3WWH5_GIGMA</name>
<accession>A0A8H3WWH5</accession>
<dbReference type="AlphaFoldDB" id="A0A8H3WWH5"/>
<proteinExistence type="predicted"/>
<dbReference type="EMBL" id="WTPW01003123">
    <property type="protein sequence ID" value="KAF0353640.1"/>
    <property type="molecule type" value="Genomic_DNA"/>
</dbReference>
<gene>
    <name evidence="1" type="ORF">F8M41_015143</name>
</gene>
<organism evidence="1 2">
    <name type="scientific">Gigaspora margarita</name>
    <dbReference type="NCBI Taxonomy" id="4874"/>
    <lineage>
        <taxon>Eukaryota</taxon>
        <taxon>Fungi</taxon>
        <taxon>Fungi incertae sedis</taxon>
        <taxon>Mucoromycota</taxon>
        <taxon>Glomeromycotina</taxon>
        <taxon>Glomeromycetes</taxon>
        <taxon>Diversisporales</taxon>
        <taxon>Gigasporaceae</taxon>
        <taxon>Gigaspora</taxon>
    </lineage>
</organism>
<sequence>MQNYDCLKCGKTIGGQHHKAAAGQTRLDQTQVQNTINNSGKTDYIMEAGSLEQYKSVREMTSPSYRSLHIFIHAIISASACNDEDLALILHDILHSIVKSNPISNAKLTTKEARTYWENQFTMQYVSNRARNPAAATMDLRNKLQRAKDERKKKTTVFEAEINETLVFDDTYSTRRLPRLWRLIGNADLQIFAHIIQIMKIFTRNFHLFQ</sequence>
<comment type="caution">
    <text evidence="1">The sequence shown here is derived from an EMBL/GenBank/DDBJ whole genome shotgun (WGS) entry which is preliminary data.</text>
</comment>
<evidence type="ECO:0000313" key="1">
    <source>
        <dbReference type="EMBL" id="KAF0353640.1"/>
    </source>
</evidence>